<feature type="active site" evidence="7">
    <location>
        <position position="66"/>
    </location>
</feature>
<protein>
    <recommendedName>
        <fullName evidence="8">Mitochondrial inner membrane protease subunit</fullName>
        <ecNumber evidence="8">3.4.21.-</ecNumber>
    </recommendedName>
</protein>
<dbReference type="CDD" id="cd06530">
    <property type="entry name" value="S26_SPase_I"/>
    <property type="match status" value="1"/>
</dbReference>
<name>A0A6A6SAW6_9PLEO</name>
<dbReference type="InterPro" id="IPR019757">
    <property type="entry name" value="Pept_S26A_signal_pept_1_Lys-AS"/>
</dbReference>
<dbReference type="PANTHER" id="PTHR12383:SF16">
    <property type="entry name" value="MITOCHONDRIAL INNER MEMBRANE PROTEASE SUBUNIT 1"/>
    <property type="match status" value="1"/>
</dbReference>
<keyword evidence="4 8" id="KW-0496">Mitochondrion</keyword>
<feature type="active site" evidence="7">
    <location>
        <position position="110"/>
    </location>
</feature>
<dbReference type="InterPro" id="IPR052064">
    <property type="entry name" value="Mito_IMP1_subunit"/>
</dbReference>
<dbReference type="PRINTS" id="PR00727">
    <property type="entry name" value="LEADERPTASE"/>
</dbReference>
<dbReference type="GO" id="GO:0042720">
    <property type="term" value="C:mitochondrial inner membrane peptidase complex"/>
    <property type="evidence" value="ECO:0007669"/>
    <property type="project" value="TreeGrafter"/>
</dbReference>
<dbReference type="GO" id="GO:0006627">
    <property type="term" value="P:protein processing involved in protein targeting to mitochondrion"/>
    <property type="evidence" value="ECO:0007669"/>
    <property type="project" value="TreeGrafter"/>
</dbReference>
<gene>
    <name evidence="10" type="ORF">P280DRAFT_466624</name>
</gene>
<dbReference type="Pfam" id="PF10502">
    <property type="entry name" value="Peptidase_S26"/>
    <property type="match status" value="1"/>
</dbReference>
<evidence type="ECO:0000256" key="6">
    <source>
        <dbReference type="ARBA" id="ARBA00038445"/>
    </source>
</evidence>
<sequence>MTPPRIPHGRLRTLLSRFRTGPLRTPSPSSMSASPARLLNRLGQAFIAGHLFNSYIGGIHGTDGISMLPTISHTHAYIVESRFHRRGRNIKVGDIITFTHPVNPSNSACKRVVGMPGDFVSVVTPGRKEDDMFLEENEGEWAVVRDELIRVPEGHCWVAGDNMDWSRDSRVFGALPLGLVKGKVLGVVLPWSERTWFKSGLDDFKQGDHEPIAR</sequence>
<evidence type="ECO:0000256" key="3">
    <source>
        <dbReference type="ARBA" id="ARBA00022801"/>
    </source>
</evidence>
<evidence type="ECO:0000256" key="2">
    <source>
        <dbReference type="ARBA" id="ARBA00022792"/>
    </source>
</evidence>
<evidence type="ECO:0000256" key="4">
    <source>
        <dbReference type="ARBA" id="ARBA00023128"/>
    </source>
</evidence>
<evidence type="ECO:0000256" key="7">
    <source>
        <dbReference type="PIRSR" id="PIRSR600223-1"/>
    </source>
</evidence>
<dbReference type="Proteomes" id="UP000799753">
    <property type="component" value="Unassembled WGS sequence"/>
</dbReference>
<accession>A0A6A6SAW6</accession>
<dbReference type="InterPro" id="IPR036286">
    <property type="entry name" value="LexA/Signal_pep-like_sf"/>
</dbReference>
<evidence type="ECO:0000256" key="5">
    <source>
        <dbReference type="ARBA" id="ARBA00023136"/>
    </source>
</evidence>
<dbReference type="NCBIfam" id="TIGR02227">
    <property type="entry name" value="sigpep_I_bact"/>
    <property type="match status" value="1"/>
</dbReference>
<reference evidence="10" key="1">
    <citation type="journal article" date="2020" name="Stud. Mycol.">
        <title>101 Dothideomycetes genomes: a test case for predicting lifestyles and emergence of pathogens.</title>
        <authorList>
            <person name="Haridas S."/>
            <person name="Albert R."/>
            <person name="Binder M."/>
            <person name="Bloem J."/>
            <person name="Labutti K."/>
            <person name="Salamov A."/>
            <person name="Andreopoulos B."/>
            <person name="Baker S."/>
            <person name="Barry K."/>
            <person name="Bills G."/>
            <person name="Bluhm B."/>
            <person name="Cannon C."/>
            <person name="Castanera R."/>
            <person name="Culley D."/>
            <person name="Daum C."/>
            <person name="Ezra D."/>
            <person name="Gonzalez J."/>
            <person name="Henrissat B."/>
            <person name="Kuo A."/>
            <person name="Liang C."/>
            <person name="Lipzen A."/>
            <person name="Lutzoni F."/>
            <person name="Magnuson J."/>
            <person name="Mondo S."/>
            <person name="Nolan M."/>
            <person name="Ohm R."/>
            <person name="Pangilinan J."/>
            <person name="Park H.-J."/>
            <person name="Ramirez L."/>
            <person name="Alfaro M."/>
            <person name="Sun H."/>
            <person name="Tritt A."/>
            <person name="Yoshinaga Y."/>
            <person name="Zwiers L.-H."/>
            <person name="Turgeon B."/>
            <person name="Goodwin S."/>
            <person name="Spatafora J."/>
            <person name="Crous P."/>
            <person name="Grigoriev I."/>
        </authorList>
    </citation>
    <scope>NUCLEOTIDE SEQUENCE</scope>
    <source>
        <strain evidence="10">CBS 473.64</strain>
    </source>
</reference>
<feature type="domain" description="Peptidase S26" evidence="9">
    <location>
        <begin position="47"/>
        <end position="185"/>
    </location>
</feature>
<keyword evidence="8" id="KW-0645">Protease</keyword>
<dbReference type="GO" id="GO:0004252">
    <property type="term" value="F:serine-type endopeptidase activity"/>
    <property type="evidence" value="ECO:0007669"/>
    <property type="project" value="InterPro"/>
</dbReference>
<keyword evidence="11" id="KW-1185">Reference proteome</keyword>
<dbReference type="PANTHER" id="PTHR12383">
    <property type="entry name" value="PROTEASE FAMILY S26 MITOCHONDRIAL INNER MEMBRANE PROTEASE-RELATED"/>
    <property type="match status" value="1"/>
</dbReference>
<dbReference type="GO" id="GO:0006465">
    <property type="term" value="P:signal peptide processing"/>
    <property type="evidence" value="ECO:0007669"/>
    <property type="project" value="InterPro"/>
</dbReference>
<proteinExistence type="inferred from homology"/>
<evidence type="ECO:0000256" key="8">
    <source>
        <dbReference type="RuleBase" id="RU362041"/>
    </source>
</evidence>
<keyword evidence="5" id="KW-0472">Membrane</keyword>
<dbReference type="SUPFAM" id="SSF51306">
    <property type="entry name" value="LexA/Signal peptidase"/>
    <property type="match status" value="1"/>
</dbReference>
<comment type="subcellular location">
    <subcellularLocation>
        <location evidence="1 8">Mitochondrion inner membrane</location>
    </subcellularLocation>
</comment>
<dbReference type="Gene3D" id="2.10.109.10">
    <property type="entry name" value="Umud Fragment, subunit A"/>
    <property type="match status" value="1"/>
</dbReference>
<dbReference type="OrthoDB" id="308440at2759"/>
<keyword evidence="2 8" id="KW-0999">Mitochondrion inner membrane</keyword>
<evidence type="ECO:0000313" key="10">
    <source>
        <dbReference type="EMBL" id="KAF2643903.1"/>
    </source>
</evidence>
<dbReference type="EC" id="3.4.21.-" evidence="8"/>
<evidence type="ECO:0000313" key="11">
    <source>
        <dbReference type="Proteomes" id="UP000799753"/>
    </source>
</evidence>
<evidence type="ECO:0000259" key="9">
    <source>
        <dbReference type="Pfam" id="PF10502"/>
    </source>
</evidence>
<comment type="similarity">
    <text evidence="6">Belongs to the peptidase S26 family. IMP1 subfamily.</text>
</comment>
<organism evidence="10 11">
    <name type="scientific">Massarina eburnea CBS 473.64</name>
    <dbReference type="NCBI Taxonomy" id="1395130"/>
    <lineage>
        <taxon>Eukaryota</taxon>
        <taxon>Fungi</taxon>
        <taxon>Dikarya</taxon>
        <taxon>Ascomycota</taxon>
        <taxon>Pezizomycotina</taxon>
        <taxon>Dothideomycetes</taxon>
        <taxon>Pleosporomycetidae</taxon>
        <taxon>Pleosporales</taxon>
        <taxon>Massarineae</taxon>
        <taxon>Massarinaceae</taxon>
        <taxon>Massarina</taxon>
    </lineage>
</organism>
<dbReference type="InterPro" id="IPR019533">
    <property type="entry name" value="Peptidase_S26"/>
</dbReference>
<dbReference type="EMBL" id="MU006779">
    <property type="protein sequence ID" value="KAF2643903.1"/>
    <property type="molecule type" value="Genomic_DNA"/>
</dbReference>
<keyword evidence="3 8" id="KW-0378">Hydrolase</keyword>
<evidence type="ECO:0000256" key="1">
    <source>
        <dbReference type="ARBA" id="ARBA00004273"/>
    </source>
</evidence>
<dbReference type="InterPro" id="IPR000223">
    <property type="entry name" value="Pept_S26A_signal_pept_1"/>
</dbReference>
<dbReference type="PROSITE" id="PS00760">
    <property type="entry name" value="SPASE_I_2"/>
    <property type="match status" value="1"/>
</dbReference>
<dbReference type="AlphaFoldDB" id="A0A6A6SAW6"/>